<dbReference type="SUPFAM" id="SSF47757">
    <property type="entry name" value="Chemotaxis receptor methyltransferase CheR, N-terminal domain"/>
    <property type="match status" value="1"/>
</dbReference>
<dbReference type="Gene3D" id="3.40.50.150">
    <property type="entry name" value="Vaccinia Virus protein VP39"/>
    <property type="match status" value="1"/>
</dbReference>
<evidence type="ECO:0000256" key="6">
    <source>
        <dbReference type="PIRNR" id="PIRNR000410"/>
    </source>
</evidence>
<keyword evidence="9" id="KW-1185">Reference proteome</keyword>
<dbReference type="EC" id="2.1.1.80" evidence="6"/>
<comment type="catalytic activity">
    <reaction evidence="1 6">
        <text>L-glutamyl-[protein] + S-adenosyl-L-methionine = [protein]-L-glutamate 5-O-methyl ester + S-adenosyl-L-homocysteine</text>
        <dbReference type="Rhea" id="RHEA:24452"/>
        <dbReference type="Rhea" id="RHEA-COMP:10208"/>
        <dbReference type="Rhea" id="RHEA-COMP:10311"/>
        <dbReference type="ChEBI" id="CHEBI:29973"/>
        <dbReference type="ChEBI" id="CHEBI:57856"/>
        <dbReference type="ChEBI" id="CHEBI:59789"/>
        <dbReference type="ChEBI" id="CHEBI:82795"/>
        <dbReference type="EC" id="2.1.1.80"/>
    </reaction>
</comment>
<evidence type="ECO:0000256" key="2">
    <source>
        <dbReference type="ARBA" id="ARBA00002759"/>
    </source>
</evidence>
<name>A0ABZ0QH63_9VIBR</name>
<dbReference type="InterPro" id="IPR029063">
    <property type="entry name" value="SAM-dependent_MTases_sf"/>
</dbReference>
<keyword evidence="4 6" id="KW-0808">Transferase</keyword>
<keyword evidence="3 6" id="KW-0489">Methyltransferase</keyword>
<dbReference type="Pfam" id="PF01739">
    <property type="entry name" value="CheR"/>
    <property type="match status" value="1"/>
</dbReference>
<dbReference type="PROSITE" id="PS50123">
    <property type="entry name" value="CHER"/>
    <property type="match status" value="1"/>
</dbReference>
<accession>A0ABZ0QH63</accession>
<dbReference type="SUPFAM" id="SSF53335">
    <property type="entry name" value="S-adenosyl-L-methionine-dependent methyltransferases"/>
    <property type="match status" value="1"/>
</dbReference>
<dbReference type="Gene3D" id="1.10.155.10">
    <property type="entry name" value="Chemotaxis receptor methyltransferase CheR, N-terminal domain"/>
    <property type="match status" value="1"/>
</dbReference>
<dbReference type="PIRSF" id="PIRSF000410">
    <property type="entry name" value="CheR"/>
    <property type="match status" value="1"/>
</dbReference>
<feature type="domain" description="CheR-type methyltransferase" evidence="7">
    <location>
        <begin position="3"/>
        <end position="280"/>
    </location>
</feature>
<dbReference type="PRINTS" id="PR00996">
    <property type="entry name" value="CHERMTFRASE"/>
</dbReference>
<dbReference type="InterPro" id="IPR036804">
    <property type="entry name" value="CheR_N_sf"/>
</dbReference>
<evidence type="ECO:0000313" key="8">
    <source>
        <dbReference type="EMBL" id="WPC75052.1"/>
    </source>
</evidence>
<evidence type="ECO:0000256" key="5">
    <source>
        <dbReference type="ARBA" id="ARBA00022691"/>
    </source>
</evidence>
<dbReference type="InterPro" id="IPR022641">
    <property type="entry name" value="CheR_N"/>
</dbReference>
<dbReference type="GO" id="GO:0032259">
    <property type="term" value="P:methylation"/>
    <property type="evidence" value="ECO:0007669"/>
    <property type="project" value="UniProtKB-KW"/>
</dbReference>
<proteinExistence type="predicted"/>
<sequence length="280" mass="32104">MEWAASDDTLSQADRLRVAQFVDQIAGIQLPESKKVLIETRLRKRQKALGYGSLKEYVDDVLTHRSSEFELTHFLDALTTNKTGFYREAEHFEFLVSYIVKHRMTQASPYRVWSAGCSSGEEPYTLAIELSELAGKLPHFTSEITATDISVSCLAVAKKAIYSHDKIEMMPMEKRRRHLLRAKNKTDPRIMIAPETASHVAFSEFNLKTGDYTAFKQQFSAIFCRNVMIYFSNTDRQTLTDRFAASLKEGGLLFIGHSESLMDQHNRFERLVPTIYRKRG</sequence>
<dbReference type="InterPro" id="IPR026024">
    <property type="entry name" value="Chemotaxis_MeTrfase_CheR"/>
</dbReference>
<dbReference type="InterPro" id="IPR050903">
    <property type="entry name" value="Bact_Chemotaxis_MeTrfase"/>
</dbReference>
<dbReference type="EMBL" id="CP138203">
    <property type="protein sequence ID" value="WPC75052.1"/>
    <property type="molecule type" value="Genomic_DNA"/>
</dbReference>
<organism evidence="8 9">
    <name type="scientific">Vibrio porteresiae DSM 19223</name>
    <dbReference type="NCBI Taxonomy" id="1123496"/>
    <lineage>
        <taxon>Bacteria</taxon>
        <taxon>Pseudomonadati</taxon>
        <taxon>Pseudomonadota</taxon>
        <taxon>Gammaproteobacteria</taxon>
        <taxon>Vibrionales</taxon>
        <taxon>Vibrionaceae</taxon>
        <taxon>Vibrio</taxon>
    </lineage>
</organism>
<dbReference type="GO" id="GO:0008168">
    <property type="term" value="F:methyltransferase activity"/>
    <property type="evidence" value="ECO:0007669"/>
    <property type="project" value="UniProtKB-KW"/>
</dbReference>
<dbReference type="PANTHER" id="PTHR24422">
    <property type="entry name" value="CHEMOTAXIS PROTEIN METHYLTRANSFERASE"/>
    <property type="match status" value="1"/>
</dbReference>
<dbReference type="Pfam" id="PF03705">
    <property type="entry name" value="CheR_N"/>
    <property type="match status" value="1"/>
</dbReference>
<evidence type="ECO:0000259" key="7">
    <source>
        <dbReference type="PROSITE" id="PS50123"/>
    </source>
</evidence>
<comment type="function">
    <text evidence="2 6">Methylation of the membrane-bound methyl-accepting chemotaxis proteins (MCP) to form gamma-glutamyl methyl ester residues in MCP.</text>
</comment>
<evidence type="ECO:0000256" key="1">
    <source>
        <dbReference type="ARBA" id="ARBA00001541"/>
    </source>
</evidence>
<dbReference type="InterPro" id="IPR000780">
    <property type="entry name" value="CheR_MeTrfase"/>
</dbReference>
<dbReference type="Proteomes" id="UP001304071">
    <property type="component" value="Chromosome 1"/>
</dbReference>
<evidence type="ECO:0000256" key="3">
    <source>
        <dbReference type="ARBA" id="ARBA00022603"/>
    </source>
</evidence>
<protein>
    <recommendedName>
        <fullName evidence="6">Chemotaxis protein methyltransferase</fullName>
        <ecNumber evidence="6">2.1.1.80</ecNumber>
    </recommendedName>
</protein>
<evidence type="ECO:0000256" key="4">
    <source>
        <dbReference type="ARBA" id="ARBA00022679"/>
    </source>
</evidence>
<dbReference type="PANTHER" id="PTHR24422:SF26">
    <property type="entry name" value="CHEMOTAXIS PROTEIN METHYLTRANSFERASE"/>
    <property type="match status" value="1"/>
</dbReference>
<dbReference type="RefSeq" id="WP_261895458.1">
    <property type="nucleotide sequence ID" value="NZ_AP024895.1"/>
</dbReference>
<dbReference type="SMART" id="SM00138">
    <property type="entry name" value="MeTrc"/>
    <property type="match status" value="1"/>
</dbReference>
<dbReference type="InterPro" id="IPR022642">
    <property type="entry name" value="CheR_C"/>
</dbReference>
<reference evidence="8 9" key="1">
    <citation type="submission" date="2023-11" db="EMBL/GenBank/DDBJ databases">
        <title>Plant-associative lifestyle of Vibrio porteresiae and its evolutionary dynamics.</title>
        <authorList>
            <person name="Rameshkumar N."/>
            <person name="Kirti K."/>
        </authorList>
    </citation>
    <scope>NUCLEOTIDE SEQUENCE [LARGE SCALE GENOMIC DNA]</scope>
    <source>
        <strain evidence="8 9">MSSRF30</strain>
    </source>
</reference>
<keyword evidence="5 6" id="KW-0949">S-adenosyl-L-methionine</keyword>
<gene>
    <name evidence="8" type="ORF">R8Z52_07605</name>
</gene>
<evidence type="ECO:0000313" key="9">
    <source>
        <dbReference type="Proteomes" id="UP001304071"/>
    </source>
</evidence>